<protein>
    <recommendedName>
        <fullName evidence="2">Retrotransposon Copia-like N-terminal domain-containing protein</fullName>
    </recommendedName>
</protein>
<gene>
    <name evidence="3" type="ORF">RCOM_0631330</name>
</gene>
<dbReference type="InParanoid" id="B9S0Y3"/>
<dbReference type="Pfam" id="PF14244">
    <property type="entry name" value="Retrotran_gag_3"/>
    <property type="match status" value="1"/>
</dbReference>
<dbReference type="EMBL" id="EQ973842">
    <property type="protein sequence ID" value="EEF42625.1"/>
    <property type="molecule type" value="Genomic_DNA"/>
</dbReference>
<name>B9S0Y3_RICCO</name>
<dbReference type="InterPro" id="IPR029472">
    <property type="entry name" value="Copia-like_N"/>
</dbReference>
<evidence type="ECO:0000256" key="1">
    <source>
        <dbReference type="SAM" id="MobiDB-lite"/>
    </source>
</evidence>
<evidence type="ECO:0000259" key="2">
    <source>
        <dbReference type="Pfam" id="PF14244"/>
    </source>
</evidence>
<dbReference type="Proteomes" id="UP000008311">
    <property type="component" value="Unassembled WGS sequence"/>
</dbReference>
<feature type="domain" description="Retrotransposon Copia-like N-terminal" evidence="2">
    <location>
        <begin position="33"/>
        <end position="79"/>
    </location>
</feature>
<proteinExistence type="predicted"/>
<dbReference type="PANTHER" id="PTHR37610">
    <property type="entry name" value="CCHC-TYPE DOMAIN-CONTAINING PROTEIN"/>
    <property type="match status" value="1"/>
</dbReference>
<evidence type="ECO:0000313" key="3">
    <source>
        <dbReference type="EMBL" id="EEF42625.1"/>
    </source>
</evidence>
<keyword evidence="4" id="KW-1185">Reference proteome</keyword>
<dbReference type="AlphaFoldDB" id="B9S0Y3"/>
<dbReference type="PANTHER" id="PTHR37610:SF100">
    <property type="entry name" value="COPIA-LIKE POLYPROTEIN_RETROTRANSPOSON"/>
    <property type="match status" value="1"/>
</dbReference>
<feature type="region of interest" description="Disordered" evidence="1">
    <location>
        <begin position="1"/>
        <end position="51"/>
    </location>
</feature>
<reference evidence="4" key="1">
    <citation type="journal article" date="2010" name="Nat. Biotechnol.">
        <title>Draft genome sequence of the oilseed species Ricinus communis.</title>
        <authorList>
            <person name="Chan A.P."/>
            <person name="Crabtree J."/>
            <person name="Zhao Q."/>
            <person name="Lorenzi H."/>
            <person name="Orvis J."/>
            <person name="Puiu D."/>
            <person name="Melake-Berhan A."/>
            <person name="Jones K.M."/>
            <person name="Redman J."/>
            <person name="Chen G."/>
            <person name="Cahoon E.B."/>
            <person name="Gedil M."/>
            <person name="Stanke M."/>
            <person name="Haas B.J."/>
            <person name="Wortman J.R."/>
            <person name="Fraser-Liggett C.M."/>
            <person name="Ravel J."/>
            <person name="Rabinowicz P.D."/>
        </authorList>
    </citation>
    <scope>NUCLEOTIDE SEQUENCE [LARGE SCALE GENOMIC DNA]</scope>
    <source>
        <strain evidence="4">cv. Hale</strain>
    </source>
</reference>
<evidence type="ECO:0000313" key="4">
    <source>
        <dbReference type="Proteomes" id="UP000008311"/>
    </source>
</evidence>
<feature type="compositionally biased region" description="Basic and acidic residues" evidence="1">
    <location>
        <begin position="22"/>
        <end position="37"/>
    </location>
</feature>
<organism evidence="3 4">
    <name type="scientific">Ricinus communis</name>
    <name type="common">Castor bean</name>
    <dbReference type="NCBI Taxonomy" id="3988"/>
    <lineage>
        <taxon>Eukaryota</taxon>
        <taxon>Viridiplantae</taxon>
        <taxon>Streptophyta</taxon>
        <taxon>Embryophyta</taxon>
        <taxon>Tracheophyta</taxon>
        <taxon>Spermatophyta</taxon>
        <taxon>Magnoliopsida</taxon>
        <taxon>eudicotyledons</taxon>
        <taxon>Gunneridae</taxon>
        <taxon>Pentapetalae</taxon>
        <taxon>rosids</taxon>
        <taxon>fabids</taxon>
        <taxon>Malpighiales</taxon>
        <taxon>Euphorbiaceae</taxon>
        <taxon>Acalyphoideae</taxon>
        <taxon>Acalypheae</taxon>
        <taxon>Ricinus</taxon>
    </lineage>
</organism>
<accession>B9S0Y3</accession>
<sequence>MAKGDVPLPFETNKNQNSVELSKADSSDPNHSHHSDHPGMILVSKTLNGDNYPGSKRAMTLALNSKNKLGFVDGFCEPPSKEKHHDSYGS</sequence>